<dbReference type="CDD" id="cd17503">
    <property type="entry name" value="MFS_LmrB_MDR_like"/>
    <property type="match status" value="1"/>
</dbReference>
<evidence type="ECO:0000256" key="6">
    <source>
        <dbReference type="ARBA" id="ARBA00022692"/>
    </source>
</evidence>
<keyword evidence="7 10" id="KW-1133">Transmembrane helix</keyword>
<dbReference type="InterPro" id="IPR036259">
    <property type="entry name" value="MFS_trans_sf"/>
</dbReference>
<dbReference type="InterPro" id="IPR011701">
    <property type="entry name" value="MFS"/>
</dbReference>
<evidence type="ECO:0000256" key="2">
    <source>
        <dbReference type="ARBA" id="ARBA00008537"/>
    </source>
</evidence>
<comment type="similarity">
    <text evidence="2">Belongs to the major facilitator superfamily. EmrB family.</text>
</comment>
<evidence type="ECO:0000256" key="5">
    <source>
        <dbReference type="ARBA" id="ARBA00022519"/>
    </source>
</evidence>
<feature type="transmembrane region" description="Helical" evidence="10">
    <location>
        <begin position="208"/>
        <end position="231"/>
    </location>
</feature>
<evidence type="ECO:0000313" key="12">
    <source>
        <dbReference type="EMBL" id="KPW48074.1"/>
    </source>
</evidence>
<dbReference type="GO" id="GO:0005886">
    <property type="term" value="C:plasma membrane"/>
    <property type="evidence" value="ECO:0007669"/>
    <property type="project" value="UniProtKB-SubCell"/>
</dbReference>
<keyword evidence="8 10" id="KW-0472">Membrane</keyword>
<feature type="transmembrane region" description="Helical" evidence="10">
    <location>
        <begin position="499"/>
        <end position="521"/>
    </location>
</feature>
<feature type="transmembrane region" description="Helical" evidence="10">
    <location>
        <begin position="238"/>
        <end position="261"/>
    </location>
</feature>
<protein>
    <submittedName>
        <fullName evidence="12">Drug resistance transporter, EmrB/QacA family protein</fullName>
    </submittedName>
</protein>
<evidence type="ECO:0000256" key="10">
    <source>
        <dbReference type="SAM" id="Phobius"/>
    </source>
</evidence>
<evidence type="ECO:0000256" key="7">
    <source>
        <dbReference type="ARBA" id="ARBA00022989"/>
    </source>
</evidence>
<keyword evidence="4" id="KW-1003">Cell membrane</keyword>
<feature type="transmembrane region" description="Helical" evidence="10">
    <location>
        <begin position="332"/>
        <end position="351"/>
    </location>
</feature>
<feature type="transmembrane region" description="Helical" evidence="10">
    <location>
        <begin position="112"/>
        <end position="133"/>
    </location>
</feature>
<dbReference type="InterPro" id="IPR004638">
    <property type="entry name" value="EmrB-like"/>
</dbReference>
<feature type="domain" description="Major facilitator superfamily (MFS) profile" evidence="11">
    <location>
        <begin position="115"/>
        <end position="599"/>
    </location>
</feature>
<feature type="transmembrane region" description="Helical" evidence="10">
    <location>
        <begin position="372"/>
        <end position="391"/>
    </location>
</feature>
<dbReference type="GO" id="GO:0015721">
    <property type="term" value="P:bile acid and bile salt transport"/>
    <property type="evidence" value="ECO:0007669"/>
    <property type="project" value="UniProtKB-ARBA"/>
</dbReference>
<evidence type="ECO:0000256" key="1">
    <source>
        <dbReference type="ARBA" id="ARBA00004429"/>
    </source>
</evidence>
<dbReference type="PANTHER" id="PTHR42718:SF9">
    <property type="entry name" value="MAJOR FACILITATOR SUPERFAMILY MULTIDRUG TRANSPORTER MFSC"/>
    <property type="match status" value="1"/>
</dbReference>
<feature type="transmembrane region" description="Helical" evidence="10">
    <location>
        <begin position="181"/>
        <end position="202"/>
    </location>
</feature>
<feature type="transmembrane region" description="Helical" evidence="10">
    <location>
        <begin position="576"/>
        <end position="594"/>
    </location>
</feature>
<keyword evidence="3" id="KW-0813">Transport</keyword>
<dbReference type="FunFam" id="1.20.1720.10:FF:000002">
    <property type="entry name" value="Multidrug resistance protein B"/>
    <property type="match status" value="1"/>
</dbReference>
<comment type="subcellular location">
    <subcellularLocation>
        <location evidence="1">Cell inner membrane</location>
        <topology evidence="1">Multi-pass membrane protein</topology>
    </subcellularLocation>
</comment>
<evidence type="ECO:0000256" key="3">
    <source>
        <dbReference type="ARBA" id="ARBA00022448"/>
    </source>
</evidence>
<dbReference type="GO" id="GO:1990961">
    <property type="term" value="P:xenobiotic detoxification by transmembrane export across the plasma membrane"/>
    <property type="evidence" value="ECO:0007669"/>
    <property type="project" value="UniProtKB-ARBA"/>
</dbReference>
<dbReference type="PROSITE" id="PS50850">
    <property type="entry name" value="MFS"/>
    <property type="match status" value="1"/>
</dbReference>
<accession>A0A0P9L4K4</accession>
<dbReference type="EMBL" id="LJPT01000099">
    <property type="protein sequence ID" value="KPW48074.1"/>
    <property type="molecule type" value="Genomic_DNA"/>
</dbReference>
<dbReference type="GO" id="GO:0022857">
    <property type="term" value="F:transmembrane transporter activity"/>
    <property type="evidence" value="ECO:0007669"/>
    <property type="project" value="InterPro"/>
</dbReference>
<evidence type="ECO:0000256" key="8">
    <source>
        <dbReference type="ARBA" id="ARBA00023136"/>
    </source>
</evidence>
<keyword evidence="5" id="KW-0997">Cell inner membrane</keyword>
<evidence type="ECO:0000256" key="4">
    <source>
        <dbReference type="ARBA" id="ARBA00022475"/>
    </source>
</evidence>
<feature type="compositionally biased region" description="Low complexity" evidence="9">
    <location>
        <begin position="43"/>
        <end position="53"/>
    </location>
</feature>
<dbReference type="Pfam" id="PF07690">
    <property type="entry name" value="MFS_1"/>
    <property type="match status" value="1"/>
</dbReference>
<feature type="transmembrane region" description="Helical" evidence="10">
    <location>
        <begin position="267"/>
        <end position="289"/>
    </location>
</feature>
<feature type="transmembrane region" description="Helical" evidence="10">
    <location>
        <begin position="153"/>
        <end position="172"/>
    </location>
</feature>
<evidence type="ECO:0000256" key="9">
    <source>
        <dbReference type="SAM" id="MobiDB-lite"/>
    </source>
</evidence>
<comment type="caution">
    <text evidence="12">The sequence shown here is derived from an EMBL/GenBank/DDBJ whole genome shotgun (WGS) entry which is preliminary data.</text>
</comment>
<feature type="transmembrane region" description="Helical" evidence="10">
    <location>
        <begin position="403"/>
        <end position="423"/>
    </location>
</feature>
<dbReference type="AlphaFoldDB" id="A0A0P9L4K4"/>
<feature type="transmembrane region" description="Helical" evidence="10">
    <location>
        <begin position="435"/>
        <end position="454"/>
    </location>
</feature>
<organism evidence="12 13">
    <name type="scientific">Pseudomonas syringae pv. antirrhini</name>
    <dbReference type="NCBI Taxonomy" id="251702"/>
    <lineage>
        <taxon>Bacteria</taxon>
        <taxon>Pseudomonadati</taxon>
        <taxon>Pseudomonadota</taxon>
        <taxon>Gammaproteobacteria</taxon>
        <taxon>Pseudomonadales</taxon>
        <taxon>Pseudomonadaceae</taxon>
        <taxon>Pseudomonas</taxon>
    </lineage>
</organism>
<evidence type="ECO:0000259" key="11">
    <source>
        <dbReference type="PROSITE" id="PS50850"/>
    </source>
</evidence>
<gene>
    <name evidence="12" type="ORF">ALO88_05249</name>
</gene>
<dbReference type="SUPFAM" id="SSF103473">
    <property type="entry name" value="MFS general substrate transporter"/>
    <property type="match status" value="1"/>
</dbReference>
<dbReference type="Gene3D" id="1.20.1720.10">
    <property type="entry name" value="Multidrug resistance protein D"/>
    <property type="match status" value="1"/>
</dbReference>
<dbReference type="NCBIfam" id="TIGR00711">
    <property type="entry name" value="efflux_EmrB"/>
    <property type="match status" value="1"/>
</dbReference>
<dbReference type="InterPro" id="IPR020846">
    <property type="entry name" value="MFS_dom"/>
</dbReference>
<dbReference type="Gene3D" id="1.20.1250.20">
    <property type="entry name" value="MFS general substrate transporter like domains"/>
    <property type="match status" value="1"/>
</dbReference>
<feature type="region of interest" description="Disordered" evidence="9">
    <location>
        <begin position="1"/>
        <end position="62"/>
    </location>
</feature>
<feature type="compositionally biased region" description="Basic and acidic residues" evidence="9">
    <location>
        <begin position="28"/>
        <end position="41"/>
    </location>
</feature>
<feature type="transmembrane region" description="Helical" evidence="10">
    <location>
        <begin position="301"/>
        <end position="320"/>
    </location>
</feature>
<keyword evidence="6 10" id="KW-0812">Transmembrane</keyword>
<dbReference type="PATRIC" id="fig|251702.3.peg.4103"/>
<proteinExistence type="inferred from homology"/>
<evidence type="ECO:0000313" key="13">
    <source>
        <dbReference type="Proteomes" id="UP000050425"/>
    </source>
</evidence>
<sequence>MDQDRPACTGPRAHQPRRAGSAPAAHWPVDHGRGQSARSERSGTGAAAAQTGGVQHPGVRRATGRCRCADHSPDSREQCCQRQDIRAALNRTCFQEFAMSNNAPASFTPPSLLLCTIGLSLATFMQVLDTTIANVALPTIAGNLGVSSEQSTWVITSFAVSNAIALPLTGWLSRRFGEVKLFLWATILFVLASFLCGISQSMPELVGFRALQGMVAGPLYPMTQTLLIAVYPPAKRGMALALLAMVTVVAPIAGPILGGWITDSYSWPWIFFINIPIGLFAVLVVRSQMAKRPVSTARQPLDYIGLLALIVGVGSLQVVLDKGNDLDWFESNFILFGSLISLVALTFFVIWEMTDKHPIVNLRLFAYRNFRIGTLVMIGGYSGFFGINLILPQWLQTQMGYTATWAGLAVAPIGILPVLMSPFVGKYAHKFDLRLLAGLAFLAMGLSCFMRAGFNTDVDFEHVAMVQLFMGIGVALFFMPTLSILLSDLPPDQIADGSGLATFLRTLGGSFAASLTTWIWIRRANQHHAYLSENISTFDPTTRHALDSLGGASPQAYAQLERTLNAQAYMMSTVDYFYLLGWIFAGLILLVWLAKPPFGAKAGPAAGGGH</sequence>
<feature type="transmembrane region" description="Helical" evidence="10">
    <location>
        <begin position="466"/>
        <end position="487"/>
    </location>
</feature>
<dbReference type="Proteomes" id="UP000050425">
    <property type="component" value="Unassembled WGS sequence"/>
</dbReference>
<reference evidence="12 13" key="1">
    <citation type="submission" date="2015-09" db="EMBL/GenBank/DDBJ databases">
        <title>Genome announcement of multiple Pseudomonas syringae strains.</title>
        <authorList>
            <person name="Thakur S."/>
            <person name="Wang P.W."/>
            <person name="Gong Y."/>
            <person name="Weir B.S."/>
            <person name="Guttman D.S."/>
        </authorList>
    </citation>
    <scope>NUCLEOTIDE SEQUENCE [LARGE SCALE GENOMIC DNA]</scope>
    <source>
        <strain evidence="12 13">ICMP4303</strain>
    </source>
</reference>
<dbReference type="PANTHER" id="PTHR42718">
    <property type="entry name" value="MAJOR FACILITATOR SUPERFAMILY MULTIDRUG TRANSPORTER MFSC"/>
    <property type="match status" value="1"/>
</dbReference>
<name>A0A0P9L4K4_9PSED</name>